<evidence type="ECO:0000313" key="10">
    <source>
        <dbReference type="EMBL" id="AIT94255.1"/>
    </source>
</evidence>
<feature type="region of interest" description="Disordered" evidence="7">
    <location>
        <begin position="256"/>
        <end position="298"/>
    </location>
</feature>
<dbReference type="AlphaFoldDB" id="A0A097KM63"/>
<keyword evidence="3 10" id="KW-0934">Plastid</keyword>
<dbReference type="GO" id="GO:0005762">
    <property type="term" value="C:mitochondrial large ribosomal subunit"/>
    <property type="evidence" value="ECO:0007669"/>
    <property type="project" value="TreeGrafter"/>
</dbReference>
<dbReference type="FunFam" id="2.30.30.30:FF:000001">
    <property type="entry name" value="50S ribosomal protein L2"/>
    <property type="match status" value="1"/>
</dbReference>
<keyword evidence="10" id="KW-0150">Chloroplast</keyword>
<geneLocation type="chloroplast" evidence="10"/>
<dbReference type="NCBIfam" id="TIGR01171">
    <property type="entry name" value="rplB_bact"/>
    <property type="match status" value="1"/>
</dbReference>
<dbReference type="SUPFAM" id="SSF50249">
    <property type="entry name" value="Nucleic acid-binding proteins"/>
    <property type="match status" value="1"/>
</dbReference>
<evidence type="ECO:0000256" key="5">
    <source>
        <dbReference type="ARBA" id="ARBA00023274"/>
    </source>
</evidence>
<dbReference type="SMART" id="SM01383">
    <property type="entry name" value="Ribosomal_L2"/>
    <property type="match status" value="1"/>
</dbReference>
<evidence type="ECO:0000259" key="8">
    <source>
        <dbReference type="SMART" id="SM01382"/>
    </source>
</evidence>
<dbReference type="Gene3D" id="2.40.50.140">
    <property type="entry name" value="Nucleic acid-binding proteins"/>
    <property type="match status" value="1"/>
</dbReference>
<dbReference type="FunFam" id="2.40.50.140:FF:000003">
    <property type="entry name" value="50S ribosomal protein L2"/>
    <property type="match status" value="1"/>
</dbReference>
<protein>
    <recommendedName>
        <fullName evidence="6">Large ribosomal subunit protein uL2c</fullName>
    </recommendedName>
</protein>
<accession>A0A097KM63</accession>
<dbReference type="EMBL" id="KM462871">
    <property type="protein sequence ID" value="AIT94255.1"/>
    <property type="molecule type" value="Genomic_DNA"/>
</dbReference>
<dbReference type="InterPro" id="IPR002171">
    <property type="entry name" value="Ribosomal_uL2"/>
</dbReference>
<dbReference type="InterPro" id="IPR022666">
    <property type="entry name" value="Ribosomal_uL2_RNA-bd_dom"/>
</dbReference>
<dbReference type="GO" id="GO:0009507">
    <property type="term" value="C:chloroplast"/>
    <property type="evidence" value="ECO:0007669"/>
    <property type="project" value="UniProtKB-SubCell"/>
</dbReference>
<evidence type="ECO:0000256" key="1">
    <source>
        <dbReference type="ARBA" id="ARBA00005636"/>
    </source>
</evidence>
<proteinExistence type="inferred from homology"/>
<dbReference type="PANTHER" id="PTHR13691">
    <property type="entry name" value="RIBOSOMAL PROTEIN L2"/>
    <property type="match status" value="1"/>
</dbReference>
<evidence type="ECO:0000256" key="2">
    <source>
        <dbReference type="ARBA" id="ARBA00011838"/>
    </source>
</evidence>
<sequence length="307" mass="34305">MFNKKLSINFLYISFFEVIRSNAPLCCKKIIFMGIRFYKAYTPGTRNRSISEFNEITRTKPEKSLTSWVHRSKGRNNRGIITSRHRGGGHKRLYREIDFRRNKIGISAKVIGIEYDPNRNARIALLHYLDGEKRYILYPKGLKPGETIISSPDAPIVIGNSLPVNNMPLGTDIHNIELQPGSGGQLARAAGTVAQLVAKEGNFVTIRLPSGEVRLISKYCWATIGQVGNVDANNLTLGKAGRNRWLGRRPAVRGVVMNPVDHPHGGGEGRAPIGRSHPVTPWGRPALGQRTRKPTKASNRFILKRRK</sequence>
<dbReference type="GO" id="GO:0003735">
    <property type="term" value="F:structural constituent of ribosome"/>
    <property type="evidence" value="ECO:0007669"/>
    <property type="project" value="InterPro"/>
</dbReference>
<dbReference type="FunFam" id="4.10.950.10:FF:000001">
    <property type="entry name" value="50S ribosomal protein L2"/>
    <property type="match status" value="1"/>
</dbReference>
<gene>
    <name evidence="6 10" type="primary">rpl2</name>
</gene>
<dbReference type="InterPro" id="IPR008991">
    <property type="entry name" value="Translation_prot_SH3-like_sf"/>
</dbReference>
<dbReference type="InterPro" id="IPR022669">
    <property type="entry name" value="Ribosomal_uL2_C"/>
</dbReference>
<dbReference type="InterPro" id="IPR005880">
    <property type="entry name" value="Ribosomal_uL2_bac/org-type"/>
</dbReference>
<evidence type="ECO:0000256" key="4">
    <source>
        <dbReference type="ARBA" id="ARBA00022980"/>
    </source>
</evidence>
<dbReference type="Gene3D" id="4.10.950.10">
    <property type="entry name" value="Ribosomal protein L2, domain 3"/>
    <property type="match status" value="1"/>
</dbReference>
<evidence type="ECO:0000256" key="7">
    <source>
        <dbReference type="SAM" id="MobiDB-lite"/>
    </source>
</evidence>
<dbReference type="SUPFAM" id="SSF50104">
    <property type="entry name" value="Translation proteins SH3-like domain"/>
    <property type="match status" value="1"/>
</dbReference>
<dbReference type="InterPro" id="IPR022671">
    <property type="entry name" value="Ribosomal_uL2_CS"/>
</dbReference>
<dbReference type="HAMAP" id="MF_01320_B">
    <property type="entry name" value="Ribosomal_uL2_B"/>
    <property type="match status" value="1"/>
</dbReference>
<dbReference type="Gene3D" id="2.30.30.30">
    <property type="match status" value="1"/>
</dbReference>
<dbReference type="InterPro" id="IPR014726">
    <property type="entry name" value="Ribosomal_uL2_dom3"/>
</dbReference>
<feature type="domain" description="Large ribosomal subunit protein uL2 C-terminal" evidence="8">
    <location>
        <begin position="156"/>
        <end position="285"/>
    </location>
</feature>
<dbReference type="GO" id="GO:0032543">
    <property type="term" value="P:mitochondrial translation"/>
    <property type="evidence" value="ECO:0007669"/>
    <property type="project" value="TreeGrafter"/>
</dbReference>
<name>A0A097KM63_9CHLO</name>
<dbReference type="GO" id="GO:0019843">
    <property type="term" value="F:rRNA binding"/>
    <property type="evidence" value="ECO:0007669"/>
    <property type="project" value="UniProtKB-UniRule"/>
</dbReference>
<feature type="domain" description="Large ribosomal subunit protein uL2 RNA-binding" evidence="9">
    <location>
        <begin position="74"/>
        <end position="150"/>
    </location>
</feature>
<evidence type="ECO:0000259" key="9">
    <source>
        <dbReference type="SMART" id="SM01383"/>
    </source>
</evidence>
<keyword evidence="4 6" id="KW-0689">Ribosomal protein</keyword>
<dbReference type="InterPro" id="IPR012340">
    <property type="entry name" value="NA-bd_OB-fold"/>
</dbReference>
<comment type="subunit">
    <text evidence="2 6">Part of the 50S ribosomal subunit.</text>
</comment>
<evidence type="ECO:0000256" key="6">
    <source>
        <dbReference type="HAMAP-Rule" id="MF_01320"/>
    </source>
</evidence>
<dbReference type="Pfam" id="PF03947">
    <property type="entry name" value="Ribosomal_L2_C"/>
    <property type="match status" value="1"/>
</dbReference>
<dbReference type="GO" id="GO:0016740">
    <property type="term" value="F:transferase activity"/>
    <property type="evidence" value="ECO:0007669"/>
    <property type="project" value="InterPro"/>
</dbReference>
<dbReference type="PANTHER" id="PTHR13691:SF5">
    <property type="entry name" value="LARGE RIBOSOMAL SUBUNIT PROTEIN UL2M"/>
    <property type="match status" value="1"/>
</dbReference>
<dbReference type="GeneID" id="22159470"/>
<evidence type="ECO:0000256" key="3">
    <source>
        <dbReference type="ARBA" id="ARBA00022640"/>
    </source>
</evidence>
<comment type="subcellular location">
    <subcellularLocation>
        <location evidence="6">Plastid</location>
        <location evidence="6">Chloroplast</location>
    </subcellularLocation>
</comment>
<organism evidence="10">
    <name type="scientific">Lobosphaera incisa</name>
    <dbReference type="NCBI Taxonomy" id="312850"/>
    <lineage>
        <taxon>Eukaryota</taxon>
        <taxon>Viridiplantae</taxon>
        <taxon>Chlorophyta</taxon>
        <taxon>core chlorophytes</taxon>
        <taxon>Trebouxiophyceae</taxon>
        <taxon>Trebouxiales</taxon>
        <taxon>Trebouxiaceae</taxon>
        <taxon>Lobosphaera</taxon>
    </lineage>
</organism>
<keyword evidence="5 6" id="KW-0687">Ribonucleoprotein</keyword>
<dbReference type="PIRSF" id="PIRSF002158">
    <property type="entry name" value="Ribosomal_L2"/>
    <property type="match status" value="1"/>
</dbReference>
<dbReference type="RefSeq" id="YP_009105514.1">
    <property type="nucleotide sequence ID" value="NC_025533.1"/>
</dbReference>
<dbReference type="PROSITE" id="PS00467">
    <property type="entry name" value="RIBOSOMAL_L2"/>
    <property type="match status" value="1"/>
</dbReference>
<comment type="similarity">
    <text evidence="1 6">Belongs to the universal ribosomal protein uL2 family.</text>
</comment>
<dbReference type="SMART" id="SM01382">
    <property type="entry name" value="Ribosomal_L2_C"/>
    <property type="match status" value="1"/>
</dbReference>
<dbReference type="InterPro" id="IPR014722">
    <property type="entry name" value="Rib_uL2_dom2"/>
</dbReference>
<dbReference type="Pfam" id="PF00181">
    <property type="entry name" value="Ribosomal_L2_N"/>
    <property type="match status" value="1"/>
</dbReference>
<reference evidence="10" key="1">
    <citation type="journal article" date="2014" name="BMC Evol. Biol.">
        <title>Chloroplast phylogenomic analysis resolves deep-level relationships within the green algal class Trebouxiophyceae.</title>
        <authorList>
            <person name="Lemieux C."/>
            <person name="Otis C."/>
            <person name="Turmel M."/>
        </authorList>
    </citation>
    <scope>NUCLEOTIDE SEQUENCE</scope>
</reference>